<proteinExistence type="predicted"/>
<evidence type="ECO:0000313" key="1">
    <source>
        <dbReference type="EMBL" id="ALS33018.1"/>
    </source>
</evidence>
<organism evidence="1">
    <name type="scientific">Pseudoalteromonas translucida KMM 520</name>
    <dbReference type="NCBI Taxonomy" id="1315283"/>
    <lineage>
        <taxon>Bacteria</taxon>
        <taxon>Pseudomonadati</taxon>
        <taxon>Pseudomonadota</taxon>
        <taxon>Gammaproteobacteria</taxon>
        <taxon>Alteromonadales</taxon>
        <taxon>Pseudoalteromonadaceae</taxon>
        <taxon>Pseudoalteromonas</taxon>
    </lineage>
</organism>
<protein>
    <submittedName>
        <fullName evidence="1">Uncharacterized protein</fullName>
    </submittedName>
</protein>
<dbReference type="PATRIC" id="fig|1315283.4.peg.1612"/>
<dbReference type="KEGG" id="ptn:PTRA_a1869"/>
<dbReference type="EMBL" id="CP011034">
    <property type="protein sequence ID" value="ALS33018.1"/>
    <property type="molecule type" value="Genomic_DNA"/>
</dbReference>
<dbReference type="AlphaFoldDB" id="A0A0U2WIC3"/>
<dbReference type="Proteomes" id="UP000065261">
    <property type="component" value="Chromosome I"/>
</dbReference>
<name>A0A0U2WIC3_9GAMM</name>
<accession>A0A0U2WIC3</accession>
<gene>
    <name evidence="1" type="ORF">PTRA_a1869</name>
</gene>
<evidence type="ECO:0000313" key="2">
    <source>
        <dbReference type="Proteomes" id="UP000065261"/>
    </source>
</evidence>
<sequence length="37" mass="4214">MFLFNKVNKIYCSFTYSSSSIADLFSSVTELNTTIKI</sequence>
<reference evidence="1 2" key="1">
    <citation type="submission" date="2015-03" db="EMBL/GenBank/DDBJ databases">
        <authorList>
            <person name="Murphy D."/>
        </authorList>
    </citation>
    <scope>NUCLEOTIDE SEQUENCE [LARGE SCALE GENOMIC DNA]</scope>
    <source>
        <strain evidence="1 2">KMM 520</strain>
    </source>
</reference>